<evidence type="ECO:0000313" key="2">
    <source>
        <dbReference type="EMBL" id="PHJ22224.1"/>
    </source>
</evidence>
<name>A0A2C6L372_9APIC</name>
<feature type="signal peptide" evidence="1">
    <location>
        <begin position="1"/>
        <end position="22"/>
    </location>
</feature>
<feature type="chain" id="PRO_5012541773" description="Transmembrane protein" evidence="1">
    <location>
        <begin position="23"/>
        <end position="138"/>
    </location>
</feature>
<comment type="caution">
    <text evidence="2">The sequence shown here is derived from an EMBL/GenBank/DDBJ whole genome shotgun (WGS) entry which is preliminary data.</text>
</comment>
<dbReference type="AlphaFoldDB" id="A0A2C6L372"/>
<evidence type="ECO:0000256" key="1">
    <source>
        <dbReference type="SAM" id="SignalP"/>
    </source>
</evidence>
<evidence type="ECO:0008006" key="4">
    <source>
        <dbReference type="Google" id="ProtNLM"/>
    </source>
</evidence>
<sequence length="138" mass="16249">MVEYNFCSILVFYLSFLLPIATQRLFCSSPVLQPNVIRNSSVYISLDIYRRRYVTIYGYRYVSIYGYRYVSIHGYRYVSIHGYRYVSIHGYRYVSIHGYRFVSIDGLDTWLSSHMICGVPRNEGLAEEVLLLPLKIDD</sequence>
<reference evidence="2 3" key="1">
    <citation type="journal article" date="2017" name="Int. J. Parasitol.">
        <title>The genome of the protozoan parasite Cystoisospora suis and a reverse vaccinology approach to identify vaccine candidates.</title>
        <authorList>
            <person name="Palmieri N."/>
            <person name="Shrestha A."/>
            <person name="Ruttkowski B."/>
            <person name="Beck T."/>
            <person name="Vogl C."/>
            <person name="Tomley F."/>
            <person name="Blake D.P."/>
            <person name="Joachim A."/>
        </authorList>
    </citation>
    <scope>NUCLEOTIDE SEQUENCE [LARGE SCALE GENOMIC DNA]</scope>
    <source>
        <strain evidence="2 3">Wien I</strain>
    </source>
</reference>
<keyword evidence="3" id="KW-1185">Reference proteome</keyword>
<dbReference type="RefSeq" id="XP_067923901.1">
    <property type="nucleotide sequence ID" value="XM_068064119.1"/>
</dbReference>
<keyword evidence="1" id="KW-0732">Signal</keyword>
<accession>A0A2C6L372</accession>
<proteinExistence type="predicted"/>
<organism evidence="2 3">
    <name type="scientific">Cystoisospora suis</name>
    <dbReference type="NCBI Taxonomy" id="483139"/>
    <lineage>
        <taxon>Eukaryota</taxon>
        <taxon>Sar</taxon>
        <taxon>Alveolata</taxon>
        <taxon>Apicomplexa</taxon>
        <taxon>Conoidasida</taxon>
        <taxon>Coccidia</taxon>
        <taxon>Eucoccidiorida</taxon>
        <taxon>Eimeriorina</taxon>
        <taxon>Sarcocystidae</taxon>
        <taxon>Cystoisospora</taxon>
    </lineage>
</organism>
<gene>
    <name evidence="2" type="ORF">CSUI_003924</name>
</gene>
<dbReference type="Proteomes" id="UP000221165">
    <property type="component" value="Unassembled WGS sequence"/>
</dbReference>
<dbReference type="VEuPathDB" id="ToxoDB:CSUI_003924"/>
<protein>
    <recommendedName>
        <fullName evidence="4">Transmembrane protein</fullName>
    </recommendedName>
</protein>
<dbReference type="GeneID" id="94427330"/>
<evidence type="ECO:0000313" key="3">
    <source>
        <dbReference type="Proteomes" id="UP000221165"/>
    </source>
</evidence>
<dbReference type="EMBL" id="MIGC01001773">
    <property type="protein sequence ID" value="PHJ22224.1"/>
    <property type="molecule type" value="Genomic_DNA"/>
</dbReference>